<name>A0A8H3EE56_9LECA</name>
<dbReference type="OrthoDB" id="268428at2759"/>
<keyword evidence="2" id="KW-1185">Reference proteome</keyword>
<sequence length="383" mass="45436">MIVIDPSGDLVLKVFEKTKDDGGALLLSQTESFRVRREILRKASTVWSNMLDPYGPYHEGTKDVVELGETPIFSFEILLRELHHNTLASHTKKASILDIWQLLGLTKKWLIKSELIKSDFNPWFSKWYSAQRYGRIDLDMYEQTNEKKDPDVLEQRRLLFPCHFFDHAKGFARATRFLAYHVSGHIQEDNPIENNELHLRVFTTRLLNSARVRLGLILSRDLHKPNKELLKATCKCKGDALWGYEKELEKIGIWPFEDTVSRNSVDTLLNRLENFNYTVADKRDCIDCRQDYHTVVEQAQQRTERYFDGMCLDCMDRTEPKLKDHHTDYWNHNNFRAEDGWFKGCRIRHKQPSWYYSFMGRDEDKNYLLERDKIKYHDFGVWD</sequence>
<reference evidence="1" key="1">
    <citation type="submission" date="2021-03" db="EMBL/GenBank/DDBJ databases">
        <authorList>
            <person name="Tagirdzhanova G."/>
        </authorList>
    </citation>
    <scope>NUCLEOTIDE SEQUENCE</scope>
</reference>
<evidence type="ECO:0008006" key="3">
    <source>
        <dbReference type="Google" id="ProtNLM"/>
    </source>
</evidence>
<evidence type="ECO:0000313" key="1">
    <source>
        <dbReference type="EMBL" id="CAF9903975.1"/>
    </source>
</evidence>
<comment type="caution">
    <text evidence="1">The sequence shown here is derived from an EMBL/GenBank/DDBJ whole genome shotgun (WGS) entry which is preliminary data.</text>
</comment>
<organism evidence="1 2">
    <name type="scientific">Heterodermia speciosa</name>
    <dbReference type="NCBI Taxonomy" id="116794"/>
    <lineage>
        <taxon>Eukaryota</taxon>
        <taxon>Fungi</taxon>
        <taxon>Dikarya</taxon>
        <taxon>Ascomycota</taxon>
        <taxon>Pezizomycotina</taxon>
        <taxon>Lecanoromycetes</taxon>
        <taxon>OSLEUM clade</taxon>
        <taxon>Lecanoromycetidae</taxon>
        <taxon>Caliciales</taxon>
        <taxon>Physciaceae</taxon>
        <taxon>Heterodermia</taxon>
    </lineage>
</organism>
<accession>A0A8H3EE56</accession>
<proteinExistence type="predicted"/>
<evidence type="ECO:0000313" key="2">
    <source>
        <dbReference type="Proteomes" id="UP000664521"/>
    </source>
</evidence>
<dbReference type="Proteomes" id="UP000664521">
    <property type="component" value="Unassembled WGS sequence"/>
</dbReference>
<gene>
    <name evidence="1" type="ORF">HETSPECPRED_003282</name>
</gene>
<dbReference type="EMBL" id="CAJPDS010000002">
    <property type="protein sequence ID" value="CAF9903975.1"/>
    <property type="molecule type" value="Genomic_DNA"/>
</dbReference>
<protein>
    <recommendedName>
        <fullName evidence="3">BTB domain-containing protein</fullName>
    </recommendedName>
</protein>
<dbReference type="AlphaFoldDB" id="A0A8H3EE56"/>